<dbReference type="SUPFAM" id="SSF47413">
    <property type="entry name" value="lambda repressor-like DNA-binding domains"/>
    <property type="match status" value="1"/>
</dbReference>
<proteinExistence type="predicted"/>
<organism evidence="2 3">
    <name type="scientific">Ascidiaceihabitans donghaensis</name>
    <dbReference type="NCBI Taxonomy" id="1510460"/>
    <lineage>
        <taxon>Bacteria</taxon>
        <taxon>Pseudomonadati</taxon>
        <taxon>Pseudomonadota</taxon>
        <taxon>Alphaproteobacteria</taxon>
        <taxon>Rhodobacterales</taxon>
        <taxon>Paracoccaceae</taxon>
        <taxon>Ascidiaceihabitans</taxon>
    </lineage>
</organism>
<dbReference type="RefSeq" id="WP_108826831.1">
    <property type="nucleotide sequence ID" value="NZ_OMOR01000001.1"/>
</dbReference>
<dbReference type="GO" id="GO:0003677">
    <property type="term" value="F:DNA binding"/>
    <property type="evidence" value="ECO:0007669"/>
    <property type="project" value="InterPro"/>
</dbReference>
<gene>
    <name evidence="2" type="ORF">ASD8599_00225</name>
</gene>
<dbReference type="AlphaFoldDB" id="A0A2R8B8U9"/>
<keyword evidence="3" id="KW-1185">Reference proteome</keyword>
<dbReference type="InterPro" id="IPR010982">
    <property type="entry name" value="Lambda_DNA-bd_dom_sf"/>
</dbReference>
<name>A0A2R8B8U9_9RHOB</name>
<dbReference type="SMART" id="SM00530">
    <property type="entry name" value="HTH_XRE"/>
    <property type="match status" value="1"/>
</dbReference>
<dbReference type="PROSITE" id="PS50943">
    <property type="entry name" value="HTH_CROC1"/>
    <property type="match status" value="1"/>
</dbReference>
<evidence type="ECO:0000259" key="1">
    <source>
        <dbReference type="PROSITE" id="PS50943"/>
    </source>
</evidence>
<reference evidence="2 3" key="1">
    <citation type="submission" date="2018-03" db="EMBL/GenBank/DDBJ databases">
        <authorList>
            <person name="Keele B.F."/>
        </authorList>
    </citation>
    <scope>NUCLEOTIDE SEQUENCE [LARGE SCALE GENOMIC DNA]</scope>
    <source>
        <strain evidence="2 3">CECT 8599</strain>
    </source>
</reference>
<dbReference type="EMBL" id="OMOR01000001">
    <property type="protein sequence ID" value="SPH19500.1"/>
    <property type="molecule type" value="Genomic_DNA"/>
</dbReference>
<dbReference type="OrthoDB" id="7861168at2"/>
<dbReference type="InterPro" id="IPR001387">
    <property type="entry name" value="Cro/C1-type_HTH"/>
</dbReference>
<protein>
    <recommendedName>
        <fullName evidence="1">HTH cro/C1-type domain-containing protein</fullName>
    </recommendedName>
</protein>
<dbReference type="Gene3D" id="1.10.260.40">
    <property type="entry name" value="lambda repressor-like DNA-binding domains"/>
    <property type="match status" value="1"/>
</dbReference>
<dbReference type="Proteomes" id="UP000244880">
    <property type="component" value="Unassembled WGS sequence"/>
</dbReference>
<feature type="domain" description="HTH cro/C1-type" evidence="1">
    <location>
        <begin position="32"/>
        <end position="87"/>
    </location>
</feature>
<evidence type="ECO:0000313" key="3">
    <source>
        <dbReference type="Proteomes" id="UP000244880"/>
    </source>
</evidence>
<sequence length="132" mass="14491">MGINKELMGPVGPEDKEAFAIESLVFSVQVSLQKIMNKRGVNNKDLAERLGMTPARVSQIFSSNGPNLTVKTIAKIVHALGDEFEFVPKQDIRSARVSERVAKFKPMIVSGNPSIWKEQPANDAAPRKKMAA</sequence>
<accession>A0A2R8B8U9</accession>
<dbReference type="Pfam" id="PF01381">
    <property type="entry name" value="HTH_3"/>
    <property type="match status" value="1"/>
</dbReference>
<evidence type="ECO:0000313" key="2">
    <source>
        <dbReference type="EMBL" id="SPH19500.1"/>
    </source>
</evidence>
<dbReference type="CDD" id="cd00093">
    <property type="entry name" value="HTH_XRE"/>
    <property type="match status" value="1"/>
</dbReference>